<dbReference type="PANTHER" id="PTHR33592:SF5">
    <property type="entry name" value="TRANSMEMBRANE PROTEIN"/>
    <property type="match status" value="1"/>
</dbReference>
<feature type="transmembrane region" description="Helical" evidence="1">
    <location>
        <begin position="127"/>
        <end position="147"/>
    </location>
</feature>
<keyword evidence="1" id="KW-0472">Membrane</keyword>
<organism evidence="2 3">
    <name type="scientific">Phaseolus coccineus</name>
    <name type="common">Scarlet runner bean</name>
    <name type="synonym">Phaseolus multiflorus</name>
    <dbReference type="NCBI Taxonomy" id="3886"/>
    <lineage>
        <taxon>Eukaryota</taxon>
        <taxon>Viridiplantae</taxon>
        <taxon>Streptophyta</taxon>
        <taxon>Embryophyta</taxon>
        <taxon>Tracheophyta</taxon>
        <taxon>Spermatophyta</taxon>
        <taxon>Magnoliopsida</taxon>
        <taxon>eudicotyledons</taxon>
        <taxon>Gunneridae</taxon>
        <taxon>Pentapetalae</taxon>
        <taxon>rosids</taxon>
        <taxon>fabids</taxon>
        <taxon>Fabales</taxon>
        <taxon>Fabaceae</taxon>
        <taxon>Papilionoideae</taxon>
        <taxon>50 kb inversion clade</taxon>
        <taxon>NPAAA clade</taxon>
        <taxon>indigoferoid/millettioid clade</taxon>
        <taxon>Phaseoleae</taxon>
        <taxon>Phaseolus</taxon>
    </lineage>
</organism>
<gene>
    <name evidence="2" type="ORF">VNO80_15705</name>
</gene>
<sequence length="225" mass="25028">MGKSESGRKNSKPLKKDLKFGIRNLYSLKQRIMDEVKDLDGKDDRGELNLEEKTHKRDLFANLGLIQIMLGLTNPFHSTQLLSNGAKYTVSHQIRHILLVAITRSCLRVRFSSHEKNPVPVRTVPTLIMKVVNFILALILLLAVVHVEPNLAGRVLSMKEQLNLMSLDKGPVPPSGPSTCTYIPGTGGQNCPPLEEMNVAGNLQPYTAQNYPRLVLPFAFAANKH</sequence>
<name>A0AAN9R782_PHACN</name>
<evidence type="ECO:0000256" key="1">
    <source>
        <dbReference type="SAM" id="Phobius"/>
    </source>
</evidence>
<protein>
    <submittedName>
        <fullName evidence="2">Uncharacterized protein</fullName>
    </submittedName>
</protein>
<keyword evidence="1" id="KW-1133">Transmembrane helix</keyword>
<accession>A0AAN9R782</accession>
<evidence type="ECO:0000313" key="3">
    <source>
        <dbReference type="Proteomes" id="UP001374584"/>
    </source>
</evidence>
<dbReference type="AlphaFoldDB" id="A0AAN9R782"/>
<keyword evidence="3" id="KW-1185">Reference proteome</keyword>
<dbReference type="PANTHER" id="PTHR33592">
    <property type="entry name" value="TRANSMEMBRANE PROTEIN"/>
    <property type="match status" value="1"/>
</dbReference>
<keyword evidence="1" id="KW-0812">Transmembrane</keyword>
<proteinExistence type="predicted"/>
<comment type="caution">
    <text evidence="2">The sequence shown here is derived from an EMBL/GenBank/DDBJ whole genome shotgun (WGS) entry which is preliminary data.</text>
</comment>
<dbReference type="Proteomes" id="UP001374584">
    <property type="component" value="Unassembled WGS sequence"/>
</dbReference>
<dbReference type="EMBL" id="JAYMYR010000006">
    <property type="protein sequence ID" value="KAK7356433.1"/>
    <property type="molecule type" value="Genomic_DNA"/>
</dbReference>
<evidence type="ECO:0000313" key="2">
    <source>
        <dbReference type="EMBL" id="KAK7356433.1"/>
    </source>
</evidence>
<reference evidence="2 3" key="1">
    <citation type="submission" date="2024-01" db="EMBL/GenBank/DDBJ databases">
        <title>The genomes of 5 underutilized Papilionoideae crops provide insights into root nodulation and disease resistanc.</title>
        <authorList>
            <person name="Jiang F."/>
        </authorList>
    </citation>
    <scope>NUCLEOTIDE SEQUENCE [LARGE SCALE GENOMIC DNA]</scope>
    <source>
        <strain evidence="2">JINMINGXINNONG_FW02</strain>
        <tissue evidence="2">Leaves</tissue>
    </source>
</reference>